<dbReference type="InterPro" id="IPR013083">
    <property type="entry name" value="Znf_RING/FYVE/PHD"/>
</dbReference>
<evidence type="ECO:0000259" key="6">
    <source>
        <dbReference type="PROSITE" id="PS50089"/>
    </source>
</evidence>
<dbReference type="PANTHER" id="PTHR45931:SF3">
    <property type="entry name" value="RING ZINC FINGER-CONTAINING PROTEIN"/>
    <property type="match status" value="1"/>
</dbReference>
<dbReference type="SMART" id="SM00184">
    <property type="entry name" value="RING"/>
    <property type="match status" value="1"/>
</dbReference>
<evidence type="ECO:0000313" key="7">
    <source>
        <dbReference type="EMBL" id="CAJ1384482.1"/>
    </source>
</evidence>
<gene>
    <name evidence="7" type="ORF">EVOR1521_LOCUS11352</name>
</gene>
<feature type="domain" description="RING-type" evidence="6">
    <location>
        <begin position="162"/>
        <end position="204"/>
    </location>
</feature>
<dbReference type="GO" id="GO:0006511">
    <property type="term" value="P:ubiquitin-dependent protein catabolic process"/>
    <property type="evidence" value="ECO:0007669"/>
    <property type="project" value="TreeGrafter"/>
</dbReference>
<keyword evidence="8" id="KW-1185">Reference proteome</keyword>
<dbReference type="InterPro" id="IPR051834">
    <property type="entry name" value="RING_finger_E3_ligase"/>
</dbReference>
<dbReference type="Proteomes" id="UP001178507">
    <property type="component" value="Unassembled WGS sequence"/>
</dbReference>
<evidence type="ECO:0000256" key="4">
    <source>
        <dbReference type="PROSITE-ProRule" id="PRU00023"/>
    </source>
</evidence>
<protein>
    <recommendedName>
        <fullName evidence="6">RING-type domain-containing protein</fullName>
    </recommendedName>
</protein>
<dbReference type="Pfam" id="PF13857">
    <property type="entry name" value="Ank_5"/>
    <property type="match status" value="1"/>
</dbReference>
<evidence type="ECO:0000256" key="1">
    <source>
        <dbReference type="ARBA" id="ARBA00022723"/>
    </source>
</evidence>
<accession>A0AA36MUN0</accession>
<feature type="repeat" description="ANK" evidence="4">
    <location>
        <begin position="60"/>
        <end position="92"/>
    </location>
</feature>
<keyword evidence="2 5" id="KW-0863">Zinc-finger</keyword>
<keyword evidence="1" id="KW-0479">Metal-binding</keyword>
<dbReference type="InterPro" id="IPR036770">
    <property type="entry name" value="Ankyrin_rpt-contain_sf"/>
</dbReference>
<organism evidence="7 8">
    <name type="scientific">Effrenium voratum</name>
    <dbReference type="NCBI Taxonomy" id="2562239"/>
    <lineage>
        <taxon>Eukaryota</taxon>
        <taxon>Sar</taxon>
        <taxon>Alveolata</taxon>
        <taxon>Dinophyceae</taxon>
        <taxon>Suessiales</taxon>
        <taxon>Symbiodiniaceae</taxon>
        <taxon>Effrenium</taxon>
    </lineage>
</organism>
<dbReference type="GO" id="GO:0008270">
    <property type="term" value="F:zinc ion binding"/>
    <property type="evidence" value="ECO:0007669"/>
    <property type="project" value="UniProtKB-KW"/>
</dbReference>
<name>A0AA36MUN0_9DINO</name>
<evidence type="ECO:0000256" key="2">
    <source>
        <dbReference type="ARBA" id="ARBA00022771"/>
    </source>
</evidence>
<dbReference type="InterPro" id="IPR002110">
    <property type="entry name" value="Ankyrin_rpt"/>
</dbReference>
<dbReference type="PANTHER" id="PTHR45931">
    <property type="entry name" value="SI:CH211-59O9.10"/>
    <property type="match status" value="1"/>
</dbReference>
<evidence type="ECO:0000256" key="5">
    <source>
        <dbReference type="PROSITE-ProRule" id="PRU00175"/>
    </source>
</evidence>
<keyword evidence="4" id="KW-0040">ANK repeat</keyword>
<proteinExistence type="predicted"/>
<dbReference type="InterPro" id="IPR001841">
    <property type="entry name" value="Znf_RING"/>
</dbReference>
<evidence type="ECO:0000256" key="3">
    <source>
        <dbReference type="ARBA" id="ARBA00022833"/>
    </source>
</evidence>
<sequence>MGNFAGTCRTLMCSLQVLTGTRRDGSQQHQFLDAAKAGNFAEVRRMLEEKPDLVNCQPNGRWSALHHAAHKGNLAAVQSLLERGASLTLKTREGLTPVEVASSSIFDHLLYLSLQASEAEEAKGKCSKRCASEEVLRTLTLWRFSPSNLPAGVCLSEEDSQCLICLEDFKEEEELRTLHCCHSFHARCVDGWLTEKSRCCPTCRADCAEAN</sequence>
<evidence type="ECO:0000313" key="8">
    <source>
        <dbReference type="Proteomes" id="UP001178507"/>
    </source>
</evidence>
<dbReference type="EMBL" id="CAUJNA010001114">
    <property type="protein sequence ID" value="CAJ1384482.1"/>
    <property type="molecule type" value="Genomic_DNA"/>
</dbReference>
<dbReference type="PROSITE" id="PS50089">
    <property type="entry name" value="ZF_RING_2"/>
    <property type="match status" value="1"/>
</dbReference>
<reference evidence="7" key="1">
    <citation type="submission" date="2023-08" db="EMBL/GenBank/DDBJ databases">
        <authorList>
            <person name="Chen Y."/>
            <person name="Shah S."/>
            <person name="Dougan E. K."/>
            <person name="Thang M."/>
            <person name="Chan C."/>
        </authorList>
    </citation>
    <scope>NUCLEOTIDE SEQUENCE</scope>
</reference>
<dbReference type="AlphaFoldDB" id="A0AA36MUN0"/>
<dbReference type="SUPFAM" id="SSF48403">
    <property type="entry name" value="Ankyrin repeat"/>
    <property type="match status" value="1"/>
</dbReference>
<dbReference type="Gene3D" id="1.25.40.20">
    <property type="entry name" value="Ankyrin repeat-containing domain"/>
    <property type="match status" value="1"/>
</dbReference>
<keyword evidence="3" id="KW-0862">Zinc</keyword>
<dbReference type="GO" id="GO:0005634">
    <property type="term" value="C:nucleus"/>
    <property type="evidence" value="ECO:0007669"/>
    <property type="project" value="TreeGrafter"/>
</dbReference>
<dbReference type="PROSITE" id="PS50088">
    <property type="entry name" value="ANK_REPEAT"/>
    <property type="match status" value="1"/>
</dbReference>
<dbReference type="Pfam" id="PF13639">
    <property type="entry name" value="zf-RING_2"/>
    <property type="match status" value="1"/>
</dbReference>
<dbReference type="Gene3D" id="3.30.40.10">
    <property type="entry name" value="Zinc/RING finger domain, C3HC4 (zinc finger)"/>
    <property type="match status" value="1"/>
</dbReference>
<dbReference type="PROSITE" id="PS50297">
    <property type="entry name" value="ANK_REP_REGION"/>
    <property type="match status" value="1"/>
</dbReference>
<dbReference type="SUPFAM" id="SSF57850">
    <property type="entry name" value="RING/U-box"/>
    <property type="match status" value="1"/>
</dbReference>
<comment type="caution">
    <text evidence="7">The sequence shown here is derived from an EMBL/GenBank/DDBJ whole genome shotgun (WGS) entry which is preliminary data.</text>
</comment>
<dbReference type="GO" id="GO:0061630">
    <property type="term" value="F:ubiquitin protein ligase activity"/>
    <property type="evidence" value="ECO:0007669"/>
    <property type="project" value="TreeGrafter"/>
</dbReference>